<evidence type="ECO:0000256" key="1">
    <source>
        <dbReference type="SAM" id="SignalP"/>
    </source>
</evidence>
<gene>
    <name evidence="2" type="ORF">ACFSQJ_17660</name>
</gene>
<feature type="chain" id="PRO_5045144035" description="DUF3108 domain-containing protein" evidence="1">
    <location>
        <begin position="21"/>
        <end position="245"/>
    </location>
</feature>
<sequence>MKKIVLFSLFCLISTSTVISQNAINPSNLKIDKAFIFPEKYTMNMFFIVDSQKIPMGKIHTSLVKVNENIAIITKLQMPNQTDGQWIDSTVVNSTNFKPLYHSSKNPQREMVMEFGKKITGYYKDLMTGSKTQILETTIEPFFDSNFYPYLIRLLPLEDEYATAIYMFDYNPKSKIGIMKATILDTKSSEIDFNGKERKIWVVKTTNDISDNKFITTFYIDKTTRQTLKQVTENERGQLVMERTE</sequence>
<name>A0ABW5N3E7_9FLAO</name>
<evidence type="ECO:0000313" key="2">
    <source>
        <dbReference type="EMBL" id="MFD2588758.1"/>
    </source>
</evidence>
<accession>A0ABW5N3E7</accession>
<protein>
    <recommendedName>
        <fullName evidence="4">DUF3108 domain-containing protein</fullName>
    </recommendedName>
</protein>
<keyword evidence="3" id="KW-1185">Reference proteome</keyword>
<dbReference type="EMBL" id="JBHULB010000081">
    <property type="protein sequence ID" value="MFD2588758.1"/>
    <property type="molecule type" value="Genomic_DNA"/>
</dbReference>
<dbReference type="Pfam" id="PF11306">
    <property type="entry name" value="DUF3108"/>
    <property type="match status" value="1"/>
</dbReference>
<reference evidence="3" key="1">
    <citation type="journal article" date="2019" name="Int. J. Syst. Evol. Microbiol.">
        <title>The Global Catalogue of Microorganisms (GCM) 10K type strain sequencing project: providing services to taxonomists for standard genome sequencing and annotation.</title>
        <authorList>
            <consortium name="The Broad Institute Genomics Platform"/>
            <consortium name="The Broad Institute Genome Sequencing Center for Infectious Disease"/>
            <person name="Wu L."/>
            <person name="Ma J."/>
        </authorList>
    </citation>
    <scope>NUCLEOTIDE SEQUENCE [LARGE SCALE GENOMIC DNA]</scope>
    <source>
        <strain evidence="3">KCTC 52368</strain>
    </source>
</reference>
<dbReference type="RefSeq" id="WP_339144558.1">
    <property type="nucleotide sequence ID" value="NZ_JBHULB010000081.1"/>
</dbReference>
<proteinExistence type="predicted"/>
<comment type="caution">
    <text evidence="2">The sequence shown here is derived from an EMBL/GenBank/DDBJ whole genome shotgun (WGS) entry which is preliminary data.</text>
</comment>
<dbReference type="Proteomes" id="UP001597526">
    <property type="component" value="Unassembled WGS sequence"/>
</dbReference>
<organism evidence="2 3">
    <name type="scientific">Croceitalea marina</name>
    <dbReference type="NCBI Taxonomy" id="1775166"/>
    <lineage>
        <taxon>Bacteria</taxon>
        <taxon>Pseudomonadati</taxon>
        <taxon>Bacteroidota</taxon>
        <taxon>Flavobacteriia</taxon>
        <taxon>Flavobacteriales</taxon>
        <taxon>Flavobacteriaceae</taxon>
        <taxon>Croceitalea</taxon>
    </lineage>
</organism>
<keyword evidence="1" id="KW-0732">Signal</keyword>
<evidence type="ECO:0008006" key="4">
    <source>
        <dbReference type="Google" id="ProtNLM"/>
    </source>
</evidence>
<evidence type="ECO:0000313" key="3">
    <source>
        <dbReference type="Proteomes" id="UP001597526"/>
    </source>
</evidence>
<feature type="signal peptide" evidence="1">
    <location>
        <begin position="1"/>
        <end position="20"/>
    </location>
</feature>
<dbReference type="InterPro" id="IPR021457">
    <property type="entry name" value="DUF3108"/>
</dbReference>